<dbReference type="Pfam" id="PF04130">
    <property type="entry name" value="GCP_C_terminal"/>
    <property type="match status" value="1"/>
</dbReference>
<dbReference type="Gene3D" id="1.20.120.1900">
    <property type="entry name" value="Gamma-tubulin complex, C-terminal domain"/>
    <property type="match status" value="1"/>
</dbReference>
<dbReference type="AlphaFoldDB" id="A0A4V1IW70"/>
<accession>A0A4V1IW70</accession>
<dbReference type="GO" id="GO:0000922">
    <property type="term" value="C:spindle pole"/>
    <property type="evidence" value="ECO:0007669"/>
    <property type="project" value="InterPro"/>
</dbReference>
<feature type="compositionally biased region" description="Basic and acidic residues" evidence="7">
    <location>
        <begin position="119"/>
        <end position="132"/>
    </location>
</feature>
<dbReference type="GO" id="GO:0051225">
    <property type="term" value="P:spindle assembly"/>
    <property type="evidence" value="ECO:0007669"/>
    <property type="project" value="TreeGrafter"/>
</dbReference>
<keyword evidence="4 6" id="KW-0493">Microtubule</keyword>
<dbReference type="GO" id="GO:0051011">
    <property type="term" value="F:microtubule minus-end binding"/>
    <property type="evidence" value="ECO:0007669"/>
    <property type="project" value="TreeGrafter"/>
</dbReference>
<evidence type="ECO:0000259" key="9">
    <source>
        <dbReference type="Pfam" id="PF17681"/>
    </source>
</evidence>
<dbReference type="GO" id="GO:0007020">
    <property type="term" value="P:microtubule nucleation"/>
    <property type="evidence" value="ECO:0007669"/>
    <property type="project" value="InterPro"/>
</dbReference>
<keyword evidence="3 6" id="KW-0963">Cytoplasm</keyword>
<dbReference type="Proteomes" id="UP000271241">
    <property type="component" value="Unassembled WGS sequence"/>
</dbReference>
<reference evidence="11" key="1">
    <citation type="journal article" date="2018" name="Nat. Microbiol.">
        <title>Leveraging single-cell genomics to expand the fungal tree of life.</title>
        <authorList>
            <person name="Ahrendt S.R."/>
            <person name="Quandt C.A."/>
            <person name="Ciobanu D."/>
            <person name="Clum A."/>
            <person name="Salamov A."/>
            <person name="Andreopoulos B."/>
            <person name="Cheng J.F."/>
            <person name="Woyke T."/>
            <person name="Pelin A."/>
            <person name="Henrissat B."/>
            <person name="Reynolds N.K."/>
            <person name="Benny G.L."/>
            <person name="Smith M.E."/>
            <person name="James T.Y."/>
            <person name="Grigoriev I.V."/>
        </authorList>
    </citation>
    <scope>NUCLEOTIDE SEQUENCE [LARGE SCALE GENOMIC DNA]</scope>
    <source>
        <strain evidence="11">RSA 1356</strain>
    </source>
</reference>
<dbReference type="OrthoDB" id="1608002at2759"/>
<sequence length="794" mass="87786">MLHELLLALSGHPGDVFVLTEQSFVVASDLAFLSEQERTALNRLGQLGWAYRECARFAFEQRRCNGALPVDAQGLRRPHGVYVDAFCASLDRLLDDYRARLARLEAGLIADLAGDPAYGRDGENSGRQERTNKQVHSAASGDIGGSVRTLTDVLSVLVDYETIFPTLLSLLDEMRQQPAAWHGVLLAERLRVHYQQTGAPLLRGVFRDLTTACLQVMWRQATSWLVYGLLQDEHGEFFVRKRPVIRNTRTSSTDGGDAYSDPGDDSAARAREPVWRRQHETVVAAVPSWIDQHTAEDLLFIGQAVLAVQERGHEIPAAWTDIRLRELHQLMQSVHARIGGRLETGGDAFARMTRAARRDLSDWLWRTAVQQHQAADQLRSFRNYFLLGRGDFFDALLDGVERHRSGSATVPTRSNSDAAQPAAAVGIGAAGTAAAGGGAPGIRDRELRALWSRAAANTSAEDDPCFARFRLERAPDLADAEVFGAPARLHYQLEWPFDLMVAPAELARYDAVFLCLLAVRSAQRRLQRTNWRVRSRGHHRNKQTEAFQRRLWHLRNAMQCFVDQVWAHMQMDVIEVHFQRLCAHLQDAAAPRSFLAADDQFGVDADVATVPGKHHDIVDNGVSQISAGPMPTAPRKPRQEHDFTDLQLAHAHFLDAICKGCLISTPAVFTAIRTAVRCCAQLAGSIERAQEIDAMTTVLSIASLGCLEKEFLKNAAFVFRTLSSVSLMPGSGANGKQVTAGTSDGNAPPAGLGARNVSLEADVRRHLDQLLLRLDYNQWYSSQTIAPQSEISGE</sequence>
<dbReference type="STRING" id="78915.A0A4V1IW70"/>
<dbReference type="InterPro" id="IPR041470">
    <property type="entry name" value="GCP_N"/>
</dbReference>
<evidence type="ECO:0000256" key="3">
    <source>
        <dbReference type="ARBA" id="ARBA00022490"/>
    </source>
</evidence>
<dbReference type="InterPro" id="IPR042241">
    <property type="entry name" value="GCP_C_sf"/>
</dbReference>
<keyword evidence="11" id="KW-1185">Reference proteome</keyword>
<proteinExistence type="inferred from homology"/>
<dbReference type="PANTHER" id="PTHR19302">
    <property type="entry name" value="GAMMA TUBULIN COMPLEX PROTEIN"/>
    <property type="match status" value="1"/>
</dbReference>
<dbReference type="GO" id="GO:0051321">
    <property type="term" value="P:meiotic cell cycle"/>
    <property type="evidence" value="ECO:0007669"/>
    <property type="project" value="TreeGrafter"/>
</dbReference>
<dbReference type="GO" id="GO:0000278">
    <property type="term" value="P:mitotic cell cycle"/>
    <property type="evidence" value="ECO:0007669"/>
    <property type="project" value="TreeGrafter"/>
</dbReference>
<evidence type="ECO:0000256" key="7">
    <source>
        <dbReference type="SAM" id="MobiDB-lite"/>
    </source>
</evidence>
<dbReference type="InterPro" id="IPR040457">
    <property type="entry name" value="GCP_C"/>
</dbReference>
<dbReference type="Pfam" id="PF17681">
    <property type="entry name" value="GCP_N_terminal"/>
    <property type="match status" value="1"/>
</dbReference>
<dbReference type="PANTHER" id="PTHR19302:SF27">
    <property type="entry name" value="GAMMA-TUBULIN COMPLEX COMPONENT 4"/>
    <property type="match status" value="1"/>
</dbReference>
<dbReference type="GO" id="GO:0043015">
    <property type="term" value="F:gamma-tubulin binding"/>
    <property type="evidence" value="ECO:0007669"/>
    <property type="project" value="InterPro"/>
</dbReference>
<comment type="similarity">
    <text evidence="2 6">Belongs to the TUBGCP family.</text>
</comment>
<protein>
    <recommendedName>
        <fullName evidence="6">Spindle pole body component</fullName>
    </recommendedName>
</protein>
<evidence type="ECO:0000313" key="11">
    <source>
        <dbReference type="Proteomes" id="UP000271241"/>
    </source>
</evidence>
<dbReference type="GO" id="GO:0000930">
    <property type="term" value="C:gamma-tubulin complex"/>
    <property type="evidence" value="ECO:0007669"/>
    <property type="project" value="TreeGrafter"/>
</dbReference>
<name>A0A4V1IW70_9FUNG</name>
<organism evidence="10 11">
    <name type="scientific">Thamnocephalis sphaerospora</name>
    <dbReference type="NCBI Taxonomy" id="78915"/>
    <lineage>
        <taxon>Eukaryota</taxon>
        <taxon>Fungi</taxon>
        <taxon>Fungi incertae sedis</taxon>
        <taxon>Zoopagomycota</taxon>
        <taxon>Zoopagomycotina</taxon>
        <taxon>Zoopagomycetes</taxon>
        <taxon>Zoopagales</taxon>
        <taxon>Sigmoideomycetaceae</taxon>
        <taxon>Thamnocephalis</taxon>
    </lineage>
</organism>
<gene>
    <name evidence="10" type="ORF">THASP1DRAFT_31659</name>
</gene>
<comment type="subcellular location">
    <subcellularLocation>
        <location evidence="1 6">Cytoplasm</location>
        <location evidence="1 6">Cytoskeleton</location>
        <location evidence="1 6">Microtubule organizing center</location>
    </subcellularLocation>
</comment>
<dbReference type="EMBL" id="KZ992865">
    <property type="protein sequence ID" value="RKP06529.1"/>
    <property type="molecule type" value="Genomic_DNA"/>
</dbReference>
<dbReference type="InterPro" id="IPR007259">
    <property type="entry name" value="GCP"/>
</dbReference>
<evidence type="ECO:0000259" key="8">
    <source>
        <dbReference type="Pfam" id="PF04130"/>
    </source>
</evidence>
<evidence type="ECO:0000256" key="6">
    <source>
        <dbReference type="RuleBase" id="RU363050"/>
    </source>
</evidence>
<feature type="region of interest" description="Disordered" evidence="7">
    <location>
        <begin position="119"/>
        <end position="140"/>
    </location>
</feature>
<dbReference type="GO" id="GO:0005874">
    <property type="term" value="C:microtubule"/>
    <property type="evidence" value="ECO:0007669"/>
    <property type="project" value="UniProtKB-KW"/>
</dbReference>
<evidence type="ECO:0000256" key="1">
    <source>
        <dbReference type="ARBA" id="ARBA00004267"/>
    </source>
</evidence>
<evidence type="ECO:0000256" key="4">
    <source>
        <dbReference type="ARBA" id="ARBA00022701"/>
    </source>
</evidence>
<feature type="domain" description="Gamma tubulin complex component C-terminal" evidence="8">
    <location>
        <begin position="376"/>
        <end position="780"/>
    </location>
</feature>
<evidence type="ECO:0000313" key="10">
    <source>
        <dbReference type="EMBL" id="RKP06529.1"/>
    </source>
</evidence>
<keyword evidence="5 6" id="KW-0206">Cytoskeleton</keyword>
<evidence type="ECO:0000256" key="2">
    <source>
        <dbReference type="ARBA" id="ARBA00010337"/>
    </source>
</evidence>
<feature type="domain" description="Gamma tubulin complex component protein N-terminal" evidence="9">
    <location>
        <begin position="2"/>
        <end position="319"/>
    </location>
</feature>
<dbReference type="GO" id="GO:0031122">
    <property type="term" value="P:cytoplasmic microtubule organization"/>
    <property type="evidence" value="ECO:0007669"/>
    <property type="project" value="TreeGrafter"/>
</dbReference>
<feature type="region of interest" description="Disordered" evidence="7">
    <location>
        <begin position="249"/>
        <end position="272"/>
    </location>
</feature>
<evidence type="ECO:0000256" key="5">
    <source>
        <dbReference type="ARBA" id="ARBA00023212"/>
    </source>
</evidence>
<dbReference type="GO" id="GO:0005816">
    <property type="term" value="C:spindle pole body"/>
    <property type="evidence" value="ECO:0007669"/>
    <property type="project" value="UniProtKB-ARBA"/>
</dbReference>